<organism evidence="6 7">
    <name type="scientific">Oryzisolibacter propanilivorax</name>
    <dbReference type="NCBI Taxonomy" id="1527607"/>
    <lineage>
        <taxon>Bacteria</taxon>
        <taxon>Pseudomonadati</taxon>
        <taxon>Pseudomonadota</taxon>
        <taxon>Betaproteobacteria</taxon>
        <taxon>Burkholderiales</taxon>
        <taxon>Comamonadaceae</taxon>
        <taxon>Oryzisolibacter</taxon>
    </lineage>
</organism>
<dbReference type="GO" id="GO:0006351">
    <property type="term" value="P:DNA-templated transcription"/>
    <property type="evidence" value="ECO:0007669"/>
    <property type="project" value="TreeGrafter"/>
</dbReference>
<dbReference type="CDD" id="cd08432">
    <property type="entry name" value="PBP2_GcdR_TrpI_HvrB_AmpR_like"/>
    <property type="match status" value="1"/>
</dbReference>
<name>A0A1G9S077_9BURK</name>
<dbReference type="EMBL" id="FNHP01000004">
    <property type="protein sequence ID" value="SDM28687.1"/>
    <property type="molecule type" value="Genomic_DNA"/>
</dbReference>
<gene>
    <name evidence="6" type="ORF">SAMN05428957_10411</name>
</gene>
<dbReference type="PANTHER" id="PTHR30537">
    <property type="entry name" value="HTH-TYPE TRANSCRIPTIONAL REGULATOR"/>
    <property type="match status" value="1"/>
</dbReference>
<reference evidence="7" key="1">
    <citation type="submission" date="2016-10" db="EMBL/GenBank/DDBJ databases">
        <authorList>
            <person name="Varghese N."/>
            <person name="Submissions S."/>
        </authorList>
    </citation>
    <scope>NUCLEOTIDE SEQUENCE [LARGE SCALE GENOMIC DNA]</scope>
    <source>
        <strain evidence="7">EPL6</strain>
    </source>
</reference>
<dbReference type="GO" id="GO:0003700">
    <property type="term" value="F:DNA-binding transcription factor activity"/>
    <property type="evidence" value="ECO:0007669"/>
    <property type="project" value="InterPro"/>
</dbReference>
<dbReference type="Pfam" id="PF03466">
    <property type="entry name" value="LysR_substrate"/>
    <property type="match status" value="1"/>
</dbReference>
<keyword evidence="4" id="KW-0804">Transcription</keyword>
<dbReference type="InterPro" id="IPR000847">
    <property type="entry name" value="LysR_HTH_N"/>
</dbReference>
<dbReference type="OrthoDB" id="8591238at2"/>
<evidence type="ECO:0000256" key="4">
    <source>
        <dbReference type="ARBA" id="ARBA00023163"/>
    </source>
</evidence>
<dbReference type="PANTHER" id="PTHR30537:SF26">
    <property type="entry name" value="GLYCINE CLEAVAGE SYSTEM TRANSCRIPTIONAL ACTIVATOR"/>
    <property type="match status" value="1"/>
</dbReference>
<comment type="similarity">
    <text evidence="1">Belongs to the LysR transcriptional regulatory family.</text>
</comment>
<evidence type="ECO:0000313" key="6">
    <source>
        <dbReference type="EMBL" id="SDM28687.1"/>
    </source>
</evidence>
<keyword evidence="7" id="KW-1185">Reference proteome</keyword>
<sequence>MARKIPPLNPLRSFEAAARHNSFARAAQELSVTPAAISRQVKLLEDYFGVEFFRREPSGISLTPEAMDYAKGLGKAFRQIASLTDEFRTRHTSSILTIRGYTTFLVKWLVPRLPDFQAAHPHIKVRLSGGSFAPAAGSGGQADIVIRYGGPHWPGHRALLLFRDELVPVCSPDLRARQCAGTAAADPAAIAGWPLLSLEARRQDWHDWFAQAGVPMPQQRLQSFEDMAVVLEFARRGLGVALVQRRYVEEELAASSLVAVSDVVLGRELGYYALARDEGAEKSKVDAFFAWLEMVVPDPEQAYQK</sequence>
<evidence type="ECO:0000256" key="3">
    <source>
        <dbReference type="ARBA" id="ARBA00023125"/>
    </source>
</evidence>
<dbReference type="AlphaFoldDB" id="A0A1G9S077"/>
<evidence type="ECO:0000256" key="2">
    <source>
        <dbReference type="ARBA" id="ARBA00023015"/>
    </source>
</evidence>
<evidence type="ECO:0000256" key="1">
    <source>
        <dbReference type="ARBA" id="ARBA00009437"/>
    </source>
</evidence>
<dbReference type="GO" id="GO:0043565">
    <property type="term" value="F:sequence-specific DNA binding"/>
    <property type="evidence" value="ECO:0007669"/>
    <property type="project" value="TreeGrafter"/>
</dbReference>
<feature type="domain" description="HTH lysR-type" evidence="5">
    <location>
        <begin position="6"/>
        <end position="63"/>
    </location>
</feature>
<dbReference type="PRINTS" id="PR00039">
    <property type="entry name" value="HTHLYSR"/>
</dbReference>
<dbReference type="InterPro" id="IPR005119">
    <property type="entry name" value="LysR_subst-bd"/>
</dbReference>
<dbReference type="PROSITE" id="PS50931">
    <property type="entry name" value="HTH_LYSR"/>
    <property type="match status" value="1"/>
</dbReference>
<dbReference type="Gene3D" id="1.10.10.10">
    <property type="entry name" value="Winged helix-like DNA-binding domain superfamily/Winged helix DNA-binding domain"/>
    <property type="match status" value="1"/>
</dbReference>
<dbReference type="InterPro" id="IPR058163">
    <property type="entry name" value="LysR-type_TF_proteobact-type"/>
</dbReference>
<dbReference type="InterPro" id="IPR036390">
    <property type="entry name" value="WH_DNA-bd_sf"/>
</dbReference>
<dbReference type="Pfam" id="PF00126">
    <property type="entry name" value="HTH_1"/>
    <property type="match status" value="1"/>
</dbReference>
<evidence type="ECO:0000313" key="7">
    <source>
        <dbReference type="Proteomes" id="UP000198552"/>
    </source>
</evidence>
<dbReference type="STRING" id="1527607.SAMN05428957_10411"/>
<evidence type="ECO:0000259" key="5">
    <source>
        <dbReference type="PROSITE" id="PS50931"/>
    </source>
</evidence>
<accession>A0A1G9S077</accession>
<dbReference type="InterPro" id="IPR036388">
    <property type="entry name" value="WH-like_DNA-bd_sf"/>
</dbReference>
<dbReference type="SUPFAM" id="SSF46785">
    <property type="entry name" value="Winged helix' DNA-binding domain"/>
    <property type="match status" value="1"/>
</dbReference>
<dbReference type="Gene3D" id="3.40.190.10">
    <property type="entry name" value="Periplasmic binding protein-like II"/>
    <property type="match status" value="2"/>
</dbReference>
<keyword evidence="2" id="KW-0805">Transcription regulation</keyword>
<keyword evidence="3" id="KW-0238">DNA-binding</keyword>
<dbReference type="RefSeq" id="WP_091568689.1">
    <property type="nucleotide sequence ID" value="NZ_FNHP01000004.1"/>
</dbReference>
<protein>
    <submittedName>
        <fullName evidence="6">Transcriptional regulator, LysR family</fullName>
    </submittedName>
</protein>
<dbReference type="Proteomes" id="UP000198552">
    <property type="component" value="Unassembled WGS sequence"/>
</dbReference>
<proteinExistence type="inferred from homology"/>
<dbReference type="SUPFAM" id="SSF53850">
    <property type="entry name" value="Periplasmic binding protein-like II"/>
    <property type="match status" value="1"/>
</dbReference>